<accession>A0A2A2JP32</accession>
<feature type="transmembrane region" description="Helical" evidence="8">
    <location>
        <begin position="359"/>
        <end position="382"/>
    </location>
</feature>
<evidence type="ECO:0000256" key="2">
    <source>
        <dbReference type="ARBA" id="ARBA00005585"/>
    </source>
</evidence>
<dbReference type="Pfam" id="PF02460">
    <property type="entry name" value="Patched"/>
    <property type="match status" value="1"/>
</dbReference>
<dbReference type="SUPFAM" id="SSF82866">
    <property type="entry name" value="Multidrug efflux transporter AcrB transmembrane domain"/>
    <property type="match status" value="2"/>
</dbReference>
<dbReference type="AlphaFoldDB" id="A0A2A2JP32"/>
<feature type="transmembrane region" description="Helical" evidence="8">
    <location>
        <begin position="800"/>
        <end position="819"/>
    </location>
</feature>
<gene>
    <name evidence="10" type="ORF">WR25_01428</name>
</gene>
<dbReference type="PANTHER" id="PTHR10796:SF88">
    <property type="entry name" value="SSD DOMAIN-CONTAINING PROTEIN"/>
    <property type="match status" value="1"/>
</dbReference>
<organism evidence="10 11">
    <name type="scientific">Diploscapter pachys</name>
    <dbReference type="NCBI Taxonomy" id="2018661"/>
    <lineage>
        <taxon>Eukaryota</taxon>
        <taxon>Metazoa</taxon>
        <taxon>Ecdysozoa</taxon>
        <taxon>Nematoda</taxon>
        <taxon>Chromadorea</taxon>
        <taxon>Rhabditida</taxon>
        <taxon>Rhabditina</taxon>
        <taxon>Rhabditomorpha</taxon>
        <taxon>Rhabditoidea</taxon>
        <taxon>Rhabditidae</taxon>
        <taxon>Diploscapter</taxon>
    </lineage>
</organism>
<keyword evidence="7" id="KW-0325">Glycoprotein</keyword>
<dbReference type="EMBL" id="LIAE01010304">
    <property type="protein sequence ID" value="PAV63474.1"/>
    <property type="molecule type" value="Genomic_DNA"/>
</dbReference>
<protein>
    <recommendedName>
        <fullName evidence="9">SSD domain-containing protein</fullName>
    </recommendedName>
</protein>
<proteinExistence type="inferred from homology"/>
<keyword evidence="4 8" id="KW-0812">Transmembrane</keyword>
<dbReference type="Proteomes" id="UP000218231">
    <property type="component" value="Unassembled WGS sequence"/>
</dbReference>
<evidence type="ECO:0000256" key="7">
    <source>
        <dbReference type="ARBA" id="ARBA00023180"/>
    </source>
</evidence>
<feature type="domain" description="SSD" evidence="9">
    <location>
        <begin position="327"/>
        <end position="464"/>
    </location>
</feature>
<evidence type="ECO:0000313" key="11">
    <source>
        <dbReference type="Proteomes" id="UP000218231"/>
    </source>
</evidence>
<dbReference type="PANTHER" id="PTHR10796">
    <property type="entry name" value="PATCHED-RELATED"/>
    <property type="match status" value="1"/>
</dbReference>
<feature type="transmembrane region" description="Helical" evidence="8">
    <location>
        <begin position="747"/>
        <end position="767"/>
    </location>
</feature>
<feature type="transmembrane region" description="Helical" evidence="8">
    <location>
        <begin position="879"/>
        <end position="902"/>
    </location>
</feature>
<evidence type="ECO:0000256" key="8">
    <source>
        <dbReference type="SAM" id="Phobius"/>
    </source>
</evidence>
<dbReference type="GO" id="GO:0005886">
    <property type="term" value="C:plasma membrane"/>
    <property type="evidence" value="ECO:0007669"/>
    <property type="project" value="UniProtKB-SubCell"/>
</dbReference>
<evidence type="ECO:0000259" key="9">
    <source>
        <dbReference type="PROSITE" id="PS50156"/>
    </source>
</evidence>
<comment type="similarity">
    <text evidence="2">Belongs to the patched family.</text>
</comment>
<reference evidence="10 11" key="1">
    <citation type="journal article" date="2017" name="Curr. Biol.">
        <title>Genome architecture and evolution of a unichromosomal asexual nematode.</title>
        <authorList>
            <person name="Fradin H."/>
            <person name="Zegar C."/>
            <person name="Gutwein M."/>
            <person name="Lucas J."/>
            <person name="Kovtun M."/>
            <person name="Corcoran D."/>
            <person name="Baugh L.R."/>
            <person name="Kiontke K."/>
            <person name="Gunsalus K."/>
            <person name="Fitch D.H."/>
            <person name="Piano F."/>
        </authorList>
    </citation>
    <scope>NUCLEOTIDE SEQUENCE [LARGE SCALE GENOMIC DNA]</scope>
    <source>
        <strain evidence="10">PF1309</strain>
    </source>
</reference>
<feature type="transmembrane region" description="Helical" evidence="8">
    <location>
        <begin position="294"/>
        <end position="318"/>
    </location>
</feature>
<keyword evidence="6 8" id="KW-0472">Membrane</keyword>
<comment type="subcellular location">
    <subcellularLocation>
        <location evidence="1">Cell membrane</location>
        <topology evidence="1">Multi-pass membrane protein</topology>
    </subcellularLocation>
</comment>
<dbReference type="OrthoDB" id="6510177at2759"/>
<dbReference type="InterPro" id="IPR003392">
    <property type="entry name" value="PTHD_SSD"/>
</dbReference>
<keyword evidence="5 8" id="KW-1133">Transmembrane helix</keyword>
<evidence type="ECO:0000256" key="4">
    <source>
        <dbReference type="ARBA" id="ARBA00022692"/>
    </source>
</evidence>
<dbReference type="GO" id="GO:0030659">
    <property type="term" value="C:cytoplasmic vesicle membrane"/>
    <property type="evidence" value="ECO:0007669"/>
    <property type="project" value="TreeGrafter"/>
</dbReference>
<dbReference type="GO" id="GO:0018996">
    <property type="term" value="P:molting cycle, collagen and cuticulin-based cuticle"/>
    <property type="evidence" value="ECO:0007669"/>
    <property type="project" value="TreeGrafter"/>
</dbReference>
<keyword evidence="3" id="KW-1003">Cell membrane</keyword>
<dbReference type="Gene3D" id="1.20.1640.10">
    <property type="entry name" value="Multidrug efflux transporter AcrB transmembrane domain"/>
    <property type="match status" value="2"/>
</dbReference>
<dbReference type="FunFam" id="1.20.1640.10:FF:000013">
    <property type="entry name" value="PaTched Related family"/>
    <property type="match status" value="1"/>
</dbReference>
<evidence type="ECO:0000256" key="5">
    <source>
        <dbReference type="ARBA" id="ARBA00022989"/>
    </source>
</evidence>
<feature type="transmembrane region" description="Helical" evidence="8">
    <location>
        <begin position="840"/>
        <end position="867"/>
    </location>
</feature>
<evidence type="ECO:0000256" key="1">
    <source>
        <dbReference type="ARBA" id="ARBA00004651"/>
    </source>
</evidence>
<evidence type="ECO:0000256" key="3">
    <source>
        <dbReference type="ARBA" id="ARBA00022475"/>
    </source>
</evidence>
<dbReference type="InterPro" id="IPR051697">
    <property type="entry name" value="Patched_domain-protein"/>
</dbReference>
<feature type="transmembrane region" description="Helical" evidence="8">
    <location>
        <begin position="330"/>
        <end position="353"/>
    </location>
</feature>
<dbReference type="InterPro" id="IPR000731">
    <property type="entry name" value="SSD"/>
</dbReference>
<evidence type="ECO:0000313" key="10">
    <source>
        <dbReference type="EMBL" id="PAV63474.1"/>
    </source>
</evidence>
<dbReference type="PROSITE" id="PS50156">
    <property type="entry name" value="SSD"/>
    <property type="match status" value="1"/>
</dbReference>
<evidence type="ECO:0000256" key="6">
    <source>
        <dbReference type="ARBA" id="ARBA00023136"/>
    </source>
</evidence>
<sequence length="912" mass="102535">MRIAPELVQHEKALDVPHSSGHVGRWTAALYRKWAYFVGRFAIPIIIVSNVLTLAGTYKILVTPQENDITGYTPYGARARDEWNVMTEFFSKGGNGITEFILILPKNGGNVLDEDVLLETLRVEEIIANNFTMLDRSSGKNESYMEFCYSFCQINEPFVDFAKSYISEKESIEKGLPRNDRIQLTYPISLLYGRNLNIQQHFFGVELYNNSSNGTSLILNSTDMSDVTNLKSAKMISLQFRAERKDSWTTQDVKNYETSITDFFEKNFSSPTIKVLTLSTTYVESEVVRAGMSLLPYLGIGFAIMAVVSTTTTFLSALYMQQVSIHKLSLALVACICPFMACGTGLGGLFFIGVRFGSVLAVTPFLVLSIGVDDAYLMIHAWQRVTQKRRRNPVKDDSATERLAEVLEDTGPAIMISALTNILADCVGTYTGSPEVTLLAYGNMACIFVDFIYQITFYSAVMIIAGTFEMRSEQESLNTKRISCGDEEDSIKSNSDKQKDDTFHDNVKSFFSNFLHKYVALVTNRLFGLICVLIWAIYIGFCVYFITLLEINLTPKKLFSTDSSLIEMDDLRVEYIVPHYTLASVFVGNPGNISDPKRLARLDSFVRDMESLPGAWGNQSTNYFIRDFKKFDKTMKEMENGEEETENNNSSLLNLDNIPDFIEWPEYSYWRGFLRFHKNISSGSIQVDRFFMTFAFRGEQLKEWPARNVMLKQWRSVIDKYNPDLNVSVYSDDGIYLDLIDNIPTDAWQAAAATLGCMALVCFVFMYDFFTVCVATGVIASIMTGILGILSMTGTDLDPIVMAALIISIGFSVDVPAHVSYHYHTAGQHLAPPINAERRLLHCLASVGFPAIQASISTSLCVLSLKFTDVYMSNVFAKTMIVCMILCVIHALLLVPCVFSLIEPIVAKFRRR</sequence>
<feature type="transmembrane region" description="Helical" evidence="8">
    <location>
        <begin position="526"/>
        <end position="549"/>
    </location>
</feature>
<name>A0A2A2JP32_9BILA</name>
<feature type="transmembrane region" description="Helical" evidence="8">
    <location>
        <begin position="774"/>
        <end position="794"/>
    </location>
</feature>
<comment type="caution">
    <text evidence="10">The sequence shown here is derived from an EMBL/GenBank/DDBJ whole genome shotgun (WGS) entry which is preliminary data.</text>
</comment>
<dbReference type="GO" id="GO:0006897">
    <property type="term" value="P:endocytosis"/>
    <property type="evidence" value="ECO:0007669"/>
    <property type="project" value="TreeGrafter"/>
</dbReference>
<keyword evidence="11" id="KW-1185">Reference proteome</keyword>